<dbReference type="InterPro" id="IPR014030">
    <property type="entry name" value="Ketoacyl_synth_N"/>
</dbReference>
<dbReference type="InterPro" id="IPR050091">
    <property type="entry name" value="PKS_NRPS_Biosynth_Enz"/>
</dbReference>
<dbReference type="InterPro" id="IPR016036">
    <property type="entry name" value="Malonyl_transacylase_ACP-bd"/>
</dbReference>
<dbReference type="SUPFAM" id="SSF47336">
    <property type="entry name" value="ACP-like"/>
    <property type="match status" value="1"/>
</dbReference>
<dbReference type="GO" id="GO:0044550">
    <property type="term" value="P:secondary metabolite biosynthetic process"/>
    <property type="evidence" value="ECO:0007669"/>
    <property type="project" value="TreeGrafter"/>
</dbReference>
<keyword evidence="1" id="KW-0596">Phosphopantetheine</keyword>
<keyword evidence="5" id="KW-0560">Oxidoreductase</keyword>
<dbReference type="SUPFAM" id="SSF52151">
    <property type="entry name" value="FabD/lysophospholipase-like"/>
    <property type="match status" value="1"/>
</dbReference>
<dbReference type="Pfam" id="PF00550">
    <property type="entry name" value="PP-binding"/>
    <property type="match status" value="1"/>
</dbReference>
<evidence type="ECO:0000256" key="7">
    <source>
        <dbReference type="ARBA" id="ARBA00023315"/>
    </source>
</evidence>
<dbReference type="PANTHER" id="PTHR43775:SF29">
    <property type="entry name" value="ASPERFURANONE POLYKETIDE SYNTHASE AFOG-RELATED"/>
    <property type="match status" value="1"/>
</dbReference>
<dbReference type="InterPro" id="IPR011032">
    <property type="entry name" value="GroES-like_sf"/>
</dbReference>
<dbReference type="Gene3D" id="1.10.1200.10">
    <property type="entry name" value="ACP-like"/>
    <property type="match status" value="1"/>
</dbReference>
<dbReference type="Pfam" id="PF08240">
    <property type="entry name" value="ADH_N"/>
    <property type="match status" value="1"/>
</dbReference>
<dbReference type="Gene3D" id="3.40.47.10">
    <property type="match status" value="1"/>
</dbReference>
<dbReference type="SUPFAM" id="SSF51735">
    <property type="entry name" value="NAD(P)-binding Rossmann-fold domains"/>
    <property type="match status" value="2"/>
</dbReference>
<dbReference type="InterPro" id="IPR020841">
    <property type="entry name" value="PKS_Beta-ketoAc_synthase_dom"/>
</dbReference>
<dbReference type="InterPro" id="IPR014031">
    <property type="entry name" value="Ketoacyl_synth_C"/>
</dbReference>
<evidence type="ECO:0000259" key="10">
    <source>
        <dbReference type="PROSITE" id="PS50075"/>
    </source>
</evidence>
<dbReference type="GO" id="GO:0004312">
    <property type="term" value="F:fatty acid synthase activity"/>
    <property type="evidence" value="ECO:0007669"/>
    <property type="project" value="TreeGrafter"/>
</dbReference>
<dbReference type="InterPro" id="IPR001227">
    <property type="entry name" value="Ac_transferase_dom_sf"/>
</dbReference>
<organism evidence="13 14">
    <name type="scientific">Bombardia bombarda</name>
    <dbReference type="NCBI Taxonomy" id="252184"/>
    <lineage>
        <taxon>Eukaryota</taxon>
        <taxon>Fungi</taxon>
        <taxon>Dikarya</taxon>
        <taxon>Ascomycota</taxon>
        <taxon>Pezizomycotina</taxon>
        <taxon>Sordariomycetes</taxon>
        <taxon>Sordariomycetidae</taxon>
        <taxon>Sordariales</taxon>
        <taxon>Lasiosphaeriaceae</taxon>
        <taxon>Bombardia</taxon>
    </lineage>
</organism>
<dbReference type="Pfam" id="PF00109">
    <property type="entry name" value="ketoacyl-synt"/>
    <property type="match status" value="1"/>
</dbReference>
<dbReference type="SMART" id="SM00823">
    <property type="entry name" value="PKS_PP"/>
    <property type="match status" value="1"/>
</dbReference>
<dbReference type="Pfam" id="PF08659">
    <property type="entry name" value="KR"/>
    <property type="match status" value="1"/>
</dbReference>
<feature type="region of interest" description="C-terminal hotdog fold" evidence="8">
    <location>
        <begin position="1094"/>
        <end position="1255"/>
    </location>
</feature>
<keyword evidence="2" id="KW-0597">Phosphoprotein</keyword>
<dbReference type="GO" id="GO:0016491">
    <property type="term" value="F:oxidoreductase activity"/>
    <property type="evidence" value="ECO:0007669"/>
    <property type="project" value="UniProtKB-KW"/>
</dbReference>
<dbReference type="SUPFAM" id="SSF53901">
    <property type="entry name" value="Thiolase-like"/>
    <property type="match status" value="1"/>
</dbReference>
<comment type="caution">
    <text evidence="13">The sequence shown here is derived from an EMBL/GenBank/DDBJ whole genome shotgun (WGS) entry which is preliminary data.</text>
</comment>
<dbReference type="SMART" id="SM00825">
    <property type="entry name" value="PKS_KS"/>
    <property type="match status" value="1"/>
</dbReference>
<dbReference type="InterPro" id="IPR009081">
    <property type="entry name" value="PP-bd_ACP"/>
</dbReference>
<dbReference type="InterPro" id="IPR042104">
    <property type="entry name" value="PKS_dehydratase_sf"/>
</dbReference>
<evidence type="ECO:0000256" key="5">
    <source>
        <dbReference type="ARBA" id="ARBA00023002"/>
    </source>
</evidence>
<dbReference type="Gene3D" id="3.90.180.10">
    <property type="entry name" value="Medium-chain alcohol dehydrogenases, catalytic domain"/>
    <property type="match status" value="1"/>
</dbReference>
<dbReference type="InterPro" id="IPR016039">
    <property type="entry name" value="Thiolase-like"/>
</dbReference>
<evidence type="ECO:0000256" key="4">
    <source>
        <dbReference type="ARBA" id="ARBA00022857"/>
    </source>
</evidence>
<feature type="active site" description="Proton donor; for dehydratase activity" evidence="8">
    <location>
        <position position="1161"/>
    </location>
</feature>
<keyword evidence="3" id="KW-0808">Transferase</keyword>
<dbReference type="InterPro" id="IPR013968">
    <property type="entry name" value="PKS_KR"/>
</dbReference>
<dbReference type="Gene3D" id="3.10.129.110">
    <property type="entry name" value="Polyketide synthase dehydratase"/>
    <property type="match status" value="1"/>
</dbReference>
<dbReference type="InterPro" id="IPR020807">
    <property type="entry name" value="PKS_DH"/>
</dbReference>
<dbReference type="InterPro" id="IPR049900">
    <property type="entry name" value="PKS_mFAS_DH"/>
</dbReference>
<dbReference type="SUPFAM" id="SSF50129">
    <property type="entry name" value="GroES-like"/>
    <property type="match status" value="1"/>
</dbReference>
<evidence type="ECO:0000256" key="1">
    <source>
        <dbReference type="ARBA" id="ARBA00022450"/>
    </source>
</evidence>
<keyword evidence="7" id="KW-0012">Acyltransferase</keyword>
<feature type="region of interest" description="N-terminal hotdog fold" evidence="8">
    <location>
        <begin position="941"/>
        <end position="1073"/>
    </location>
</feature>
<dbReference type="PROSITE" id="PS52004">
    <property type="entry name" value="KS3_2"/>
    <property type="match status" value="1"/>
</dbReference>
<keyword evidence="6" id="KW-0511">Multifunctional enzyme</keyword>
<dbReference type="InterPro" id="IPR016035">
    <property type="entry name" value="Acyl_Trfase/lysoPLipase"/>
</dbReference>
<dbReference type="InterPro" id="IPR020806">
    <property type="entry name" value="PKS_PP-bd"/>
</dbReference>
<dbReference type="InterPro" id="IPR049552">
    <property type="entry name" value="PKS_DH_N"/>
</dbReference>
<keyword evidence="14" id="KW-1185">Reference proteome</keyword>
<reference evidence="13" key="1">
    <citation type="submission" date="2023-06" db="EMBL/GenBank/DDBJ databases">
        <title>Genome-scale phylogeny and comparative genomics of the fungal order Sordariales.</title>
        <authorList>
            <consortium name="Lawrence Berkeley National Laboratory"/>
            <person name="Hensen N."/>
            <person name="Bonometti L."/>
            <person name="Westerberg I."/>
            <person name="Brannstrom I.O."/>
            <person name="Guillou S."/>
            <person name="Cros-Aarteil S."/>
            <person name="Calhoun S."/>
            <person name="Haridas S."/>
            <person name="Kuo A."/>
            <person name="Mondo S."/>
            <person name="Pangilinan J."/>
            <person name="Riley R."/>
            <person name="LaButti K."/>
            <person name="Andreopoulos B."/>
            <person name="Lipzen A."/>
            <person name="Chen C."/>
            <person name="Yanf M."/>
            <person name="Daum C."/>
            <person name="Ng V."/>
            <person name="Clum A."/>
            <person name="Steindorff A."/>
            <person name="Ohm R."/>
            <person name="Martin F."/>
            <person name="Silar P."/>
            <person name="Natvig D."/>
            <person name="Lalanne C."/>
            <person name="Gautier V."/>
            <person name="Ament-velasquez S.L."/>
            <person name="Kruys A."/>
            <person name="Hutchinson M.I."/>
            <person name="Powell A.J."/>
            <person name="Barry K."/>
            <person name="Miller A.N."/>
            <person name="Grigoriev I.V."/>
            <person name="Debuchy R."/>
            <person name="Gladieux P."/>
            <person name="Thoren M.H."/>
            <person name="Johannesson H."/>
        </authorList>
    </citation>
    <scope>NUCLEOTIDE SEQUENCE</scope>
    <source>
        <strain evidence="13">SMH3391-2</strain>
    </source>
</reference>
<feature type="domain" description="PKS/mFAS DH" evidence="12">
    <location>
        <begin position="941"/>
        <end position="1255"/>
    </location>
</feature>
<feature type="compositionally biased region" description="Polar residues" evidence="9">
    <location>
        <begin position="426"/>
        <end position="439"/>
    </location>
</feature>
<dbReference type="PANTHER" id="PTHR43775">
    <property type="entry name" value="FATTY ACID SYNTHASE"/>
    <property type="match status" value="1"/>
</dbReference>
<dbReference type="GO" id="GO:0006633">
    <property type="term" value="P:fatty acid biosynthetic process"/>
    <property type="evidence" value="ECO:0007669"/>
    <property type="project" value="TreeGrafter"/>
</dbReference>
<dbReference type="Gene3D" id="3.40.366.10">
    <property type="entry name" value="Malonyl-Coenzyme A Acyl Carrier Protein, domain 2"/>
    <property type="match status" value="1"/>
</dbReference>
<dbReference type="InterPro" id="IPR006162">
    <property type="entry name" value="Ppantetheine_attach_site"/>
</dbReference>
<dbReference type="CDD" id="cd00833">
    <property type="entry name" value="PKS"/>
    <property type="match status" value="1"/>
</dbReference>
<dbReference type="SMART" id="SM00829">
    <property type="entry name" value="PKS_ER"/>
    <property type="match status" value="1"/>
</dbReference>
<keyword evidence="4" id="KW-0521">NADP</keyword>
<dbReference type="InterPro" id="IPR014043">
    <property type="entry name" value="Acyl_transferase_dom"/>
</dbReference>
<dbReference type="InterPro" id="IPR013154">
    <property type="entry name" value="ADH-like_N"/>
</dbReference>
<dbReference type="GO" id="GO:0031177">
    <property type="term" value="F:phosphopantetheine binding"/>
    <property type="evidence" value="ECO:0007669"/>
    <property type="project" value="InterPro"/>
</dbReference>
<evidence type="ECO:0000313" key="13">
    <source>
        <dbReference type="EMBL" id="KAK0630367.1"/>
    </source>
</evidence>
<feature type="region of interest" description="Disordered" evidence="9">
    <location>
        <begin position="426"/>
        <end position="482"/>
    </location>
</feature>
<evidence type="ECO:0000259" key="11">
    <source>
        <dbReference type="PROSITE" id="PS52004"/>
    </source>
</evidence>
<dbReference type="Pfam" id="PF00698">
    <property type="entry name" value="Acyl_transf_1"/>
    <property type="match status" value="1"/>
</dbReference>
<dbReference type="PROSITE" id="PS50075">
    <property type="entry name" value="CARRIER"/>
    <property type="match status" value="1"/>
</dbReference>
<evidence type="ECO:0000256" key="6">
    <source>
        <dbReference type="ARBA" id="ARBA00023268"/>
    </source>
</evidence>
<evidence type="ECO:0000259" key="12">
    <source>
        <dbReference type="PROSITE" id="PS52019"/>
    </source>
</evidence>
<dbReference type="Gene3D" id="3.30.70.3290">
    <property type="match status" value="1"/>
</dbReference>
<proteinExistence type="predicted"/>
<protein>
    <submittedName>
        <fullName evidence="13">Polyketide synthase-like protein</fullName>
    </submittedName>
</protein>
<feature type="domain" description="Ketosynthase family 3 (KS3)" evidence="11">
    <location>
        <begin position="1"/>
        <end position="421"/>
    </location>
</feature>
<feature type="active site" description="Proton acceptor; for dehydratase activity" evidence="8">
    <location>
        <position position="973"/>
    </location>
</feature>
<feature type="compositionally biased region" description="Low complexity" evidence="9">
    <location>
        <begin position="440"/>
        <end position="476"/>
    </location>
</feature>
<gene>
    <name evidence="13" type="ORF">B0T17DRAFT_636379</name>
</gene>
<dbReference type="SUPFAM" id="SSF55048">
    <property type="entry name" value="Probable ACP-binding domain of malonyl-CoA ACP transacylase"/>
    <property type="match status" value="1"/>
</dbReference>
<dbReference type="Pfam" id="PF21089">
    <property type="entry name" value="PKS_DH_N"/>
    <property type="match status" value="1"/>
</dbReference>
<sequence length="2485" mass="271012">MLAQESREDVMRIGRKGLWDYLAQARSAWTKISNKRFDVEAFYKPGADKAGVFRAEGAHFVPDDIYAFDAAFFNMRAEEAKNSDPQHRTILECALEAAEDAGHSLIDLAGKRIGVFIGSGQHEYSQRLGDDSFSAKTFSATGVAPYMAANRVSYFFDIDGPSISLDAACASSVYAAHQAVCALRNDECDGAFVASSSLNLGPGGWLALEKTGALSEGGRSYSYDDKAAGFGRGEGSACLLIKRLPDAIRDGDPVQAIILSSACNHGGRSEGGITAPSGVAQRKLLRHVHACAGLDPAHTPVVEGHGTGTAVGDPIEAGAFTSVLAEHRTAENPIYIGSVKSNFGHLEGASGVLGMVKAVMMLKNGIVLPTAGFEKINHRIENKEKIVVLQTPIPWPANEPRRLMVTNFGFGGSNSAIIMEEAPRTYASNDSNGSNGHAISNNGYSNGSNGHSNGSNVHSNSSNGYSNGSNGHSNNNDTTPTDQSKRLFVFSAKAEKSLTAYLTSFDDYLDEDAPPETSDFLRDLSYTLGQRRSQHQYRVAVAADSLQTLQEKLLTAKPTRIKDRTLAFAFTGQGVQHAQMASELQHYETFATALKDAEAHLNSMGATWSLSEELAKPASSSRVDVAEISQPACTAVQLALVNLLKSWGVTPAAVTGHSSGEIAAAYSAGLLPFRTAIAVAYFRGQAAARLARQQSLSQTQKGAMLALGVSAEEAAKLIEHHAKGYVTVAAINSPKSVTVSGDEHAIENVQRAAEEQGLFVRRLKIEMAESVSSSDEARPVFVSSVTGKVADPATIDATYWVKNLVQPVRFAEAIQSMFTSPDKSKVVAPNVIAEIGPHSALKGPTNQTLDSVRHEGIKQAAAIVYVPSLIRGTAGSEALLDLAGSLFTLGSPINLGAVNQTNKTNSHVITGLPAYEWDKSVSYDVRPRATHEKFFPGEPYHHLLGRRVQSDSAKERVYRQVFSLDEAPWIRDHNVAGQVIFPMTGYMSMAIEAARRTTSTTAAAFLVTDFHVVRRLEIQEEETIEMITKIRPVSTGTVRFSSTVWSFDISTWSQANGWMMHTYRQVEPEFTEMTTDTPTLKVALPLCDTAPSLNEQDVAYAYEYAGVRSTRYGPIFKNTTRFWEGDGYTVMEHRVRNLGSPEMHEFTSSGSPITVDPPTLDGCLQGGGPLQIREDGRRPAMMPNYISRFRVSNSIPSNHKQRFDIVTRLLHHDSKSGRLTISVAAFARNEVDNSLSPVAEWESCAFRAINSAEDDPDPAFNVPDNWVWEQLPRIDFLTVEDLTKRFSIQDLGRLEEIRVGNMEQAALYFMDRALKITENDDRSGMAVHLAKFHNFATNTLAKYKNKYRFDSEPTALLENVRKADAQGELLYLVGHELVRILRSEIETLEIMLAEGRLTRYYEADVMNAHLSKVLGELVNNLFDLEPHLRILEIGGGTAGTTLPVLEAVSRGRRDEETSFLNYTFTDISSGFFENARTKLAKWSSNITYKKLDISQDPVEQGFTLGEFDLVIAANVLHATHDMFTTMTNVRSLLKPRGKLLLLEGNWHSPTVLPFSLLPGWWYSVDDYRNKEEGPLMRPAMWNKLLVDTGFTGVDIDIPDAPGTLPEKQNAGIICSTRIGKPDETKPVTIVGPFIDDADVRFAKSVADAVSSSLGCAVNIKPFTEVDPSENPYYIVIDSARHSLTKNVTAEKFQGLKKVLNHNKGVMWIIPQGGSPDTKIIKGLMRTLRIENDVKNLFLFDEVPVNSSEALSSIDFTWRNGSIHLPRLYQLKDVKETFAVESGISFRKMQNIWEGDRALEMTIDTAGSPESLYYQRNDDLQKPLADDEVIVEVEAAGVSHRDLNLVLGAMPWAAPGLDGAGKIVKTGRRVADLKPGDKVFFLSLDGSAFSTYKKMPSWHVAKVPTNISITDAASFPLAYSLAVMALNQTARLRKNETVLIHAAAGVVGQACLVLAQSIGAKIYATAGTDEKREYLHKEFGIPKEQIFSSRVPGFRDKILSATDNKGVDVVVNSLGGEMLVETVALVAKFGRFVEVGKKDALFNSNMGLRPLDNNVTFSGVDLRALYEHRPKQVKEVFQEVVGLLQRKVIGPIKPVTVLPISQFATALKKLKGGDNMGKIVVTLGKEEVVLAESALRETNVKLKTNATYLITGGTRGIGLDLAYWMINHGAKNVVVLGRSGSAGPDVQKLLKKYAGTDVTIRAIVCDVGSKESLAGVMKSIRDLPPVKGCIHSALLLSDKLFENAMYEDWNIIMRPRVQGAWNLDELLPKDLDFFIALSSFLGDIGNGGQAIYAGTASFYDAFSQYRNAKSQHTVSVALPVVLDVGYVADNNLADILKQSLGATLTMGDIRTIIKGAIMGPSSPFHHGGKTAAFKIYLDGQAVQNAPWKYFHPLYAAAGSWATAEDPLEGLTQALVTKVSTMTMIEREEVDPEVPLVAFNLDSLVSVELRNWIRRETGVELALSAITAAGSLRGLAGDVLAQRTAAA</sequence>
<dbReference type="SMART" id="SM00826">
    <property type="entry name" value="PKS_DH"/>
    <property type="match status" value="1"/>
</dbReference>
<dbReference type="CDD" id="cd05195">
    <property type="entry name" value="enoyl_red"/>
    <property type="match status" value="1"/>
</dbReference>
<dbReference type="Proteomes" id="UP001174934">
    <property type="component" value="Unassembled WGS sequence"/>
</dbReference>
<dbReference type="Pfam" id="PF08242">
    <property type="entry name" value="Methyltransf_12"/>
    <property type="match status" value="1"/>
</dbReference>
<evidence type="ECO:0000256" key="2">
    <source>
        <dbReference type="ARBA" id="ARBA00022553"/>
    </source>
</evidence>
<evidence type="ECO:0000256" key="8">
    <source>
        <dbReference type="PROSITE-ProRule" id="PRU01363"/>
    </source>
</evidence>
<dbReference type="Pfam" id="PF22621">
    <property type="entry name" value="CurL-like_PKS_C"/>
    <property type="match status" value="1"/>
</dbReference>
<dbReference type="InterPro" id="IPR013217">
    <property type="entry name" value="Methyltransf_12"/>
</dbReference>
<dbReference type="InterPro" id="IPR057326">
    <property type="entry name" value="KR_dom"/>
</dbReference>
<dbReference type="CDD" id="cd02440">
    <property type="entry name" value="AdoMet_MTases"/>
    <property type="match status" value="1"/>
</dbReference>
<dbReference type="PROSITE" id="PS00012">
    <property type="entry name" value="PHOSPHOPANTETHEINE"/>
    <property type="match status" value="1"/>
</dbReference>
<evidence type="ECO:0000256" key="9">
    <source>
        <dbReference type="SAM" id="MobiDB-lite"/>
    </source>
</evidence>
<dbReference type="PROSITE" id="PS52019">
    <property type="entry name" value="PKS_MFAS_DH"/>
    <property type="match status" value="1"/>
</dbReference>
<dbReference type="InterPro" id="IPR020843">
    <property type="entry name" value="ER"/>
</dbReference>
<name>A0AA40C9Q8_9PEZI</name>
<accession>A0AA40C9Q8</accession>
<dbReference type="InterPro" id="IPR029063">
    <property type="entry name" value="SAM-dependent_MTases_sf"/>
</dbReference>
<dbReference type="SMART" id="SM00822">
    <property type="entry name" value="PKS_KR"/>
    <property type="match status" value="1"/>
</dbReference>
<dbReference type="InterPro" id="IPR036291">
    <property type="entry name" value="NAD(P)-bd_dom_sf"/>
</dbReference>
<evidence type="ECO:0000313" key="14">
    <source>
        <dbReference type="Proteomes" id="UP001174934"/>
    </source>
</evidence>
<dbReference type="EMBL" id="JAULSR010000002">
    <property type="protein sequence ID" value="KAK0630367.1"/>
    <property type="molecule type" value="Genomic_DNA"/>
</dbReference>
<dbReference type="InterPro" id="IPR036736">
    <property type="entry name" value="ACP-like_sf"/>
</dbReference>
<dbReference type="Pfam" id="PF02801">
    <property type="entry name" value="Ketoacyl-synt_C"/>
    <property type="match status" value="1"/>
</dbReference>
<feature type="domain" description="Carrier" evidence="10">
    <location>
        <begin position="2404"/>
        <end position="2481"/>
    </location>
</feature>
<dbReference type="Gene3D" id="3.40.50.150">
    <property type="entry name" value="Vaccinia Virus protein VP39"/>
    <property type="match status" value="1"/>
</dbReference>
<evidence type="ECO:0000256" key="3">
    <source>
        <dbReference type="ARBA" id="ARBA00022679"/>
    </source>
</evidence>
<dbReference type="SUPFAM" id="SSF53335">
    <property type="entry name" value="S-adenosyl-L-methionine-dependent methyltransferases"/>
    <property type="match status" value="1"/>
</dbReference>
<dbReference type="Gene3D" id="3.40.50.720">
    <property type="entry name" value="NAD(P)-binding Rossmann-like Domain"/>
    <property type="match status" value="1"/>
</dbReference>
<dbReference type="Pfam" id="PF13602">
    <property type="entry name" value="ADH_zinc_N_2"/>
    <property type="match status" value="1"/>
</dbReference>
<dbReference type="SMART" id="SM00827">
    <property type="entry name" value="PKS_AT"/>
    <property type="match status" value="1"/>
</dbReference>